<gene>
    <name evidence="2" type="ORF">D9O36_01980</name>
</gene>
<dbReference type="Proteomes" id="UP000540519">
    <property type="component" value="Unassembled WGS sequence"/>
</dbReference>
<accession>A0A7X2ZQM4</accession>
<dbReference type="OrthoDB" id="9789468at2"/>
<keyword evidence="3" id="KW-1185">Reference proteome</keyword>
<dbReference type="PRINTS" id="PR00410">
    <property type="entry name" value="PHEHYDRXLASE"/>
</dbReference>
<evidence type="ECO:0000313" key="2">
    <source>
        <dbReference type="EMBL" id="MUH34597.1"/>
    </source>
</evidence>
<dbReference type="PANTHER" id="PTHR47354:SF5">
    <property type="entry name" value="PROTEIN RFBI"/>
    <property type="match status" value="1"/>
</dbReference>
<dbReference type="InterPro" id="IPR017927">
    <property type="entry name" value="FAD-bd_FR_type"/>
</dbReference>
<dbReference type="SUPFAM" id="SSF63380">
    <property type="entry name" value="Riboflavin synthase domain-like"/>
    <property type="match status" value="1"/>
</dbReference>
<dbReference type="CDD" id="cd06196">
    <property type="entry name" value="FNR_like_1"/>
    <property type="match status" value="1"/>
</dbReference>
<organism evidence="2 3">
    <name type="scientific">Zobellia amurskyensis</name>
    <dbReference type="NCBI Taxonomy" id="248905"/>
    <lineage>
        <taxon>Bacteria</taxon>
        <taxon>Pseudomonadati</taxon>
        <taxon>Bacteroidota</taxon>
        <taxon>Flavobacteriia</taxon>
        <taxon>Flavobacteriales</taxon>
        <taxon>Flavobacteriaceae</taxon>
        <taxon>Zobellia</taxon>
    </lineage>
</organism>
<proteinExistence type="predicted"/>
<dbReference type="GO" id="GO:0016491">
    <property type="term" value="F:oxidoreductase activity"/>
    <property type="evidence" value="ECO:0007669"/>
    <property type="project" value="InterPro"/>
</dbReference>
<dbReference type="Gene3D" id="2.40.30.10">
    <property type="entry name" value="Translation factors"/>
    <property type="match status" value="1"/>
</dbReference>
<dbReference type="EMBL" id="RCNR01000003">
    <property type="protein sequence ID" value="MUH34597.1"/>
    <property type="molecule type" value="Genomic_DNA"/>
</dbReference>
<protein>
    <submittedName>
        <fullName evidence="2">Flavodoxin reductase</fullName>
    </submittedName>
</protein>
<evidence type="ECO:0000259" key="1">
    <source>
        <dbReference type="PROSITE" id="PS51384"/>
    </source>
</evidence>
<sequence>MKKHIVKIKSIKFINYNVLQIKTDRPEGYEFKPGQATEMSINTEQWKEETRPFTFTSLPQDDYLEFTIKVYPDHNGMTEQLSRCKEGDELILRDVFGAIQYKGKGTFLAGGAGVTPFISILRSLEMQNDLVKNALIFANKAEKDIFLRDEFENLLGRNYVNVLSEENIAKYAHGHIDENFMRSTISDYSQYFYVCGPPEMTDKVVEDLKKLGATDDRIIIEDYD</sequence>
<name>A0A7X2ZQM4_9FLAO</name>
<dbReference type="Pfam" id="PF00175">
    <property type="entry name" value="NAD_binding_1"/>
    <property type="match status" value="1"/>
</dbReference>
<reference evidence="2 3" key="1">
    <citation type="journal article" date="2019" name="Mar. Drugs">
        <title>Comparative Genomics and CAZyme Genome Repertoires of Marine Zobellia amurskyensis KMM 3526(T) and Zobellia laminariae KMM 3676(T).</title>
        <authorList>
            <person name="Chernysheva N."/>
            <person name="Bystritskaya E."/>
            <person name="Stenkova A."/>
            <person name="Golovkin I."/>
            <person name="Nedashkovskaya O."/>
            <person name="Isaeva M."/>
        </authorList>
    </citation>
    <scope>NUCLEOTIDE SEQUENCE [LARGE SCALE GENOMIC DNA]</scope>
    <source>
        <strain evidence="2 3">KMM 3526</strain>
    </source>
</reference>
<dbReference type="InterPro" id="IPR039261">
    <property type="entry name" value="FNR_nucleotide-bd"/>
</dbReference>
<dbReference type="RefSeq" id="WP_155598626.1">
    <property type="nucleotide sequence ID" value="NZ_RCNR01000003.1"/>
</dbReference>
<dbReference type="PROSITE" id="PS51384">
    <property type="entry name" value="FAD_FR"/>
    <property type="match status" value="1"/>
</dbReference>
<dbReference type="InterPro" id="IPR001433">
    <property type="entry name" value="OxRdtase_FAD/NAD-bd"/>
</dbReference>
<dbReference type="Pfam" id="PF08022">
    <property type="entry name" value="FAD_binding_8"/>
    <property type="match status" value="1"/>
</dbReference>
<dbReference type="InterPro" id="IPR013112">
    <property type="entry name" value="FAD-bd_8"/>
</dbReference>
<comment type="caution">
    <text evidence="2">The sequence shown here is derived from an EMBL/GenBank/DDBJ whole genome shotgun (WGS) entry which is preliminary data.</text>
</comment>
<dbReference type="SUPFAM" id="SSF52343">
    <property type="entry name" value="Ferredoxin reductase-like, C-terminal NADP-linked domain"/>
    <property type="match status" value="1"/>
</dbReference>
<dbReference type="AlphaFoldDB" id="A0A7X2ZQM4"/>
<dbReference type="InterPro" id="IPR017938">
    <property type="entry name" value="Riboflavin_synthase-like_b-brl"/>
</dbReference>
<feature type="domain" description="FAD-binding FR-type" evidence="1">
    <location>
        <begin position="1"/>
        <end position="102"/>
    </location>
</feature>
<dbReference type="InterPro" id="IPR050415">
    <property type="entry name" value="MRET"/>
</dbReference>
<dbReference type="PANTHER" id="PTHR47354">
    <property type="entry name" value="NADH OXIDOREDUCTASE HCR"/>
    <property type="match status" value="1"/>
</dbReference>
<dbReference type="Gene3D" id="3.40.50.80">
    <property type="entry name" value="Nucleotide-binding domain of ferredoxin-NADP reductase (FNR) module"/>
    <property type="match status" value="1"/>
</dbReference>
<evidence type="ECO:0000313" key="3">
    <source>
        <dbReference type="Proteomes" id="UP000540519"/>
    </source>
</evidence>